<reference evidence="1" key="1">
    <citation type="submission" date="2019-11" db="EMBL/GenBank/DDBJ databases">
        <authorList>
            <person name="Feng L."/>
        </authorList>
    </citation>
    <scope>NUCLEOTIDE SEQUENCE</scope>
    <source>
        <strain evidence="1">CButyricumLFYP62</strain>
    </source>
</reference>
<name>A0A6N3FHH7_CLOBU</name>
<dbReference type="EMBL" id="CACRTU010000024">
    <property type="protein sequence ID" value="VYU51296.1"/>
    <property type="molecule type" value="Genomic_DNA"/>
</dbReference>
<gene>
    <name evidence="1" type="ORF">CBLFYP62_02577</name>
</gene>
<accession>A0A6N3FHH7</accession>
<protein>
    <submittedName>
        <fullName evidence="1">Uncharacterized protein</fullName>
    </submittedName>
</protein>
<proteinExistence type="predicted"/>
<dbReference type="AlphaFoldDB" id="A0A6N3FHH7"/>
<sequence length="104" mass="12335">MWFYDYKADIYAYESIVNPDYGFNEDKYVKKSTINCDIQPIGVEKIKASYGYILEANYRMYADELLSESDIVLWNNKTFKIEKIISWNDYNIYLLKDVVVDLGL</sequence>
<organism evidence="1">
    <name type="scientific">Clostridium butyricum</name>
    <dbReference type="NCBI Taxonomy" id="1492"/>
    <lineage>
        <taxon>Bacteria</taxon>
        <taxon>Bacillati</taxon>
        <taxon>Bacillota</taxon>
        <taxon>Clostridia</taxon>
        <taxon>Eubacteriales</taxon>
        <taxon>Clostridiaceae</taxon>
        <taxon>Clostridium</taxon>
    </lineage>
</organism>
<evidence type="ECO:0000313" key="1">
    <source>
        <dbReference type="EMBL" id="VYU51296.1"/>
    </source>
</evidence>
<dbReference type="RefSeq" id="WP_057087490.1">
    <property type="nucleotide sequence ID" value="NZ_CACRTU010000024.1"/>
</dbReference>